<dbReference type="Proteomes" id="UP000217343">
    <property type="component" value="Chromosome"/>
</dbReference>
<evidence type="ECO:0000256" key="1">
    <source>
        <dbReference type="SAM" id="MobiDB-lite"/>
    </source>
</evidence>
<accession>A0A250JQU4</accession>
<protein>
    <recommendedName>
        <fullName evidence="5">Lipoprotein</fullName>
    </recommendedName>
</protein>
<evidence type="ECO:0000313" key="4">
    <source>
        <dbReference type="Proteomes" id="UP000217343"/>
    </source>
</evidence>
<evidence type="ECO:0000256" key="2">
    <source>
        <dbReference type="SAM" id="SignalP"/>
    </source>
</evidence>
<feature type="chain" id="PRO_5012354704" description="Lipoprotein" evidence="2">
    <location>
        <begin position="24"/>
        <end position="595"/>
    </location>
</feature>
<feature type="region of interest" description="Disordered" evidence="1">
    <location>
        <begin position="202"/>
        <end position="301"/>
    </location>
</feature>
<dbReference type="InterPro" id="IPR011050">
    <property type="entry name" value="Pectin_lyase_fold/virulence"/>
</dbReference>
<evidence type="ECO:0008006" key="5">
    <source>
        <dbReference type="Google" id="ProtNLM"/>
    </source>
</evidence>
<feature type="signal peptide" evidence="2">
    <location>
        <begin position="1"/>
        <end position="23"/>
    </location>
</feature>
<sequence length="595" mass="61282">MLACVRFRTFLLLSLLLAGACRSASHREALSVPGASTVIWVDAAREGPGDGSRDRPLQSLGEALARPGPLTVRLAPGRYEGPFVLPPGARLEGLGTGVVLHAGDDSHTVLKMDEGGILSGVVVQGGQWGLEVTGGSHVRLERVGFSGQRTGAVRVESGRLDVEASRFEAAPTATVGILLESKSPLPPGSGAMATGAERLATAPEAPGTAPRQVAEARADAGADPGQVAEARADAGTAPRQVAEARADAGTAPRQVAEARADAGADPGRPAGEAPPTGAEGTRAGPESPRAAGEAHIRDSTFTGPYRRAVRLRGADMRARLEDVRFSGPATAVGVDGAHAEVLRSSAEGGQAAAFSVMSGTLILDEVTVTGHEYGLSAMQALRLEVHRFTSVRAQRAGMGVSLSRARLRDIVVRESGSYGGLQFLGGDLDVQGVRVEGAGEYGLMALRGKLRLRDADIRGVRTADNVTGDGLHLRQVEADVEGVVVREAQGACVLAAQAARVSLRGAKLEACGDVGLMTDTLARLDASSVKIDGAASALKAHGGSELRVESLDARGLAKGFAQAECEGGTQVLLKDLRSEDTRGLPETPCVQVLSP</sequence>
<dbReference type="PROSITE" id="PS51257">
    <property type="entry name" value="PROKAR_LIPOPROTEIN"/>
    <property type="match status" value="1"/>
</dbReference>
<evidence type="ECO:0000313" key="3">
    <source>
        <dbReference type="EMBL" id="ATB45852.1"/>
    </source>
</evidence>
<gene>
    <name evidence="3" type="ORF">MYMAC_001437</name>
</gene>
<organism evidence="3 4">
    <name type="scientific">Corallococcus macrosporus DSM 14697</name>
    <dbReference type="NCBI Taxonomy" id="1189310"/>
    <lineage>
        <taxon>Bacteria</taxon>
        <taxon>Pseudomonadati</taxon>
        <taxon>Myxococcota</taxon>
        <taxon>Myxococcia</taxon>
        <taxon>Myxococcales</taxon>
        <taxon>Cystobacterineae</taxon>
        <taxon>Myxococcaceae</taxon>
        <taxon>Corallococcus</taxon>
    </lineage>
</organism>
<keyword evidence="2" id="KW-0732">Signal</keyword>
<feature type="compositionally biased region" description="Low complexity" evidence="1">
    <location>
        <begin position="263"/>
        <end position="275"/>
    </location>
</feature>
<keyword evidence="4" id="KW-1185">Reference proteome</keyword>
<dbReference type="SUPFAM" id="SSF51126">
    <property type="entry name" value="Pectin lyase-like"/>
    <property type="match status" value="1"/>
</dbReference>
<dbReference type="AlphaFoldDB" id="A0A250JQU4"/>
<reference evidence="3 4" key="1">
    <citation type="submission" date="2017-06" db="EMBL/GenBank/DDBJ databases">
        <title>Sequencing and comparative analysis of myxobacterial genomes.</title>
        <authorList>
            <person name="Rupp O."/>
            <person name="Goesmann A."/>
            <person name="Sogaard-Andersen L."/>
        </authorList>
    </citation>
    <scope>NUCLEOTIDE SEQUENCE [LARGE SCALE GENOMIC DNA]</scope>
    <source>
        <strain evidence="3 4">DSM 14697</strain>
    </source>
</reference>
<dbReference type="KEGG" id="mmas:MYMAC_001437"/>
<name>A0A250JQU4_9BACT</name>
<proteinExistence type="predicted"/>
<dbReference type="EMBL" id="CP022203">
    <property type="protein sequence ID" value="ATB45852.1"/>
    <property type="molecule type" value="Genomic_DNA"/>
</dbReference>
<dbReference type="SMART" id="SM00710">
    <property type="entry name" value="PbH1"/>
    <property type="match status" value="6"/>
</dbReference>
<dbReference type="InterPro" id="IPR006626">
    <property type="entry name" value="PbH1"/>
</dbReference>